<dbReference type="SUPFAM" id="SSF52540">
    <property type="entry name" value="P-loop containing nucleoside triphosphate hydrolases"/>
    <property type="match status" value="1"/>
</dbReference>
<dbReference type="GO" id="GO:0140664">
    <property type="term" value="F:ATP-dependent DNA damage sensor activity"/>
    <property type="evidence" value="ECO:0007669"/>
    <property type="project" value="InterPro"/>
</dbReference>
<comment type="domain">
    <text evidence="11">The middle region has homology to RecA with ATPase motifs including the RadA KNRFG motif, while the C-terminus is homologous to Lon protease.</text>
</comment>
<keyword evidence="9 11" id="KW-0238">DNA-binding</keyword>
<evidence type="ECO:0000259" key="14">
    <source>
        <dbReference type="PROSITE" id="PS50162"/>
    </source>
</evidence>
<dbReference type="GO" id="GO:0000725">
    <property type="term" value="P:recombinational repair"/>
    <property type="evidence" value="ECO:0007669"/>
    <property type="project" value="UniProtKB-UniRule"/>
</dbReference>
<dbReference type="Pfam" id="PF18073">
    <property type="entry name" value="Zn_ribbon_LapB"/>
    <property type="match status" value="1"/>
</dbReference>
<dbReference type="GO" id="GO:0004176">
    <property type="term" value="F:ATP-dependent peptidase activity"/>
    <property type="evidence" value="ECO:0007669"/>
    <property type="project" value="InterPro"/>
</dbReference>
<reference evidence="15 16" key="1">
    <citation type="journal article" date="2016" name="Nat. Commun.">
        <title>Thousands of microbial genomes shed light on interconnected biogeochemical processes in an aquifer system.</title>
        <authorList>
            <person name="Anantharaman K."/>
            <person name="Brown C.T."/>
            <person name="Hug L.A."/>
            <person name="Sharon I."/>
            <person name="Castelle C.J."/>
            <person name="Probst A.J."/>
            <person name="Thomas B.C."/>
            <person name="Singh A."/>
            <person name="Wilkins M.J."/>
            <person name="Karaoz U."/>
            <person name="Brodie E.L."/>
            <person name="Williams K.H."/>
            <person name="Hubbard S.S."/>
            <person name="Banfield J.F."/>
        </authorList>
    </citation>
    <scope>NUCLEOTIDE SEQUENCE [LARGE SCALE GENOMIC DNA]</scope>
</reference>
<dbReference type="Gene3D" id="3.30.230.10">
    <property type="match status" value="1"/>
</dbReference>
<dbReference type="Pfam" id="PF05362">
    <property type="entry name" value="Lon_C"/>
    <property type="match status" value="1"/>
</dbReference>
<evidence type="ECO:0000256" key="3">
    <source>
        <dbReference type="ARBA" id="ARBA00022763"/>
    </source>
</evidence>
<dbReference type="InterPro" id="IPR020568">
    <property type="entry name" value="Ribosomal_Su5_D2-typ_SF"/>
</dbReference>
<feature type="binding site" evidence="11">
    <location>
        <begin position="96"/>
        <end position="103"/>
    </location>
    <ligand>
        <name>ATP</name>
        <dbReference type="ChEBI" id="CHEBI:30616"/>
    </ligand>
</feature>
<dbReference type="GO" id="GO:0003684">
    <property type="term" value="F:damaged DNA binding"/>
    <property type="evidence" value="ECO:0007669"/>
    <property type="project" value="InterPro"/>
</dbReference>
<feature type="short sequence motif" description="RadA KNRFG motif" evidence="11">
    <location>
        <begin position="260"/>
        <end position="264"/>
    </location>
</feature>
<sequence>MVKNRSQYVCQQCGFSQVGWFGKCPECGAWNSAVETAVATGRESRRAGEYKKSEAKLVSLASVSISATARMSTKITELDRVLGGGLVKGQVILIAGEPGIGKSTILLQLADKLGNALYVSGEESVSQIKVRADRLGIKNKKIQILEETDIDTVIQEVSSAGKVSNVSKANSNGTFLIVDSIQTMQTSDLSGMAGSVGQVRESAYRLVKLAKSRNIPIFIVGHVTKEGTVAGPSVLMHIVDTVLWFEGDRTTATRILRAVKNRFGPTDEVGVFEMQDRGLEPVDNPEKLFLSAGNKNSSGNVITSVLQGTRPLLIEIQSLVVSTKLPIPRRVAQGMDAKRLELLLAVLTRRCGLPLYEFDVFVNIAGGITIKNDPSADLAVCLSLASSFFDKPLPRNVVATGEIGLLGDVRGVVAEERRIKEARRLGYTKVISNREVNYLQEAIKKYIK</sequence>
<evidence type="ECO:0000256" key="13">
    <source>
        <dbReference type="RuleBase" id="RU003555"/>
    </source>
</evidence>
<dbReference type="PRINTS" id="PR01874">
    <property type="entry name" value="DNAREPAIRADA"/>
</dbReference>
<evidence type="ECO:0000313" key="16">
    <source>
        <dbReference type="Proteomes" id="UP000179221"/>
    </source>
</evidence>
<evidence type="ECO:0000256" key="6">
    <source>
        <dbReference type="ARBA" id="ARBA00022833"/>
    </source>
</evidence>
<dbReference type="GO" id="GO:0006508">
    <property type="term" value="P:proteolysis"/>
    <property type="evidence" value="ECO:0007669"/>
    <property type="project" value="InterPro"/>
</dbReference>
<comment type="function">
    <text evidence="11">Plays a role in repairing double-strand DNA breaks, probably involving stabilizing or processing branched DNA or blocked replication forks.</text>
</comment>
<dbReference type="InterPro" id="IPR020588">
    <property type="entry name" value="RecA_ATP-bd"/>
</dbReference>
<evidence type="ECO:0000256" key="7">
    <source>
        <dbReference type="ARBA" id="ARBA00022840"/>
    </source>
</evidence>
<dbReference type="Pfam" id="PF06745">
    <property type="entry name" value="ATPase"/>
    <property type="match status" value="1"/>
</dbReference>
<evidence type="ECO:0000256" key="12">
    <source>
        <dbReference type="NCBIfam" id="TIGR00416"/>
    </source>
</evidence>
<dbReference type="PANTHER" id="PTHR32472">
    <property type="entry name" value="DNA REPAIR PROTEIN RADA"/>
    <property type="match status" value="1"/>
</dbReference>
<evidence type="ECO:0000256" key="11">
    <source>
        <dbReference type="HAMAP-Rule" id="MF_01498"/>
    </source>
</evidence>
<dbReference type="CDD" id="cd01121">
    <property type="entry name" value="RadA_SMS_N"/>
    <property type="match status" value="1"/>
</dbReference>
<keyword evidence="5" id="KW-0378">Hydrolase</keyword>
<accession>A0A1F7YIH0</accession>
<organism evidence="15 16">
    <name type="scientific">Candidatus Woesebacteria bacterium RIFCSPHIGHO2_01_FULL_40_22</name>
    <dbReference type="NCBI Taxonomy" id="1802499"/>
    <lineage>
        <taxon>Bacteria</taxon>
        <taxon>Candidatus Woeseibacteriota</taxon>
    </lineage>
</organism>
<evidence type="ECO:0000256" key="2">
    <source>
        <dbReference type="ARBA" id="ARBA00022741"/>
    </source>
</evidence>
<keyword evidence="1 11" id="KW-0479">Metal-binding</keyword>
<evidence type="ECO:0000256" key="9">
    <source>
        <dbReference type="ARBA" id="ARBA00023125"/>
    </source>
</evidence>
<dbReference type="FunFam" id="3.40.50.300:FF:000050">
    <property type="entry name" value="DNA repair protein RadA"/>
    <property type="match status" value="1"/>
</dbReference>
<dbReference type="SMART" id="SM00382">
    <property type="entry name" value="AAA"/>
    <property type="match status" value="1"/>
</dbReference>
<proteinExistence type="inferred from homology"/>
<dbReference type="GO" id="GO:0005829">
    <property type="term" value="C:cytosol"/>
    <property type="evidence" value="ECO:0007669"/>
    <property type="project" value="TreeGrafter"/>
</dbReference>
<evidence type="ECO:0000256" key="5">
    <source>
        <dbReference type="ARBA" id="ARBA00022801"/>
    </source>
</evidence>
<dbReference type="GO" id="GO:0004252">
    <property type="term" value="F:serine-type endopeptidase activity"/>
    <property type="evidence" value="ECO:0007669"/>
    <property type="project" value="InterPro"/>
</dbReference>
<keyword evidence="2 11" id="KW-0547">Nucleotide-binding</keyword>
<comment type="similarity">
    <text evidence="11 13">Belongs to the RecA family. RadA subfamily.</text>
</comment>
<protein>
    <recommendedName>
        <fullName evidence="11 12">DNA repair protein RadA</fullName>
    </recommendedName>
</protein>
<evidence type="ECO:0000313" key="15">
    <source>
        <dbReference type="EMBL" id="OGM26315.1"/>
    </source>
</evidence>
<dbReference type="AlphaFoldDB" id="A0A1F7YIH0"/>
<keyword evidence="7 11" id="KW-0067">ATP-binding</keyword>
<dbReference type="InterPro" id="IPR041166">
    <property type="entry name" value="Rubredoxin_2"/>
</dbReference>
<evidence type="ECO:0000256" key="8">
    <source>
        <dbReference type="ARBA" id="ARBA00023016"/>
    </source>
</evidence>
<keyword evidence="4 13" id="KW-0863">Zinc-finger</keyword>
<dbReference type="GO" id="GO:0008270">
    <property type="term" value="F:zinc ion binding"/>
    <property type="evidence" value="ECO:0007669"/>
    <property type="project" value="UniProtKB-KW"/>
</dbReference>
<dbReference type="Gene3D" id="3.40.50.300">
    <property type="entry name" value="P-loop containing nucleotide triphosphate hydrolases"/>
    <property type="match status" value="1"/>
</dbReference>
<dbReference type="EMBL" id="MGGL01000014">
    <property type="protein sequence ID" value="OGM26315.1"/>
    <property type="molecule type" value="Genomic_DNA"/>
</dbReference>
<dbReference type="Proteomes" id="UP000179221">
    <property type="component" value="Unassembled WGS sequence"/>
</dbReference>
<keyword evidence="8 11" id="KW-0346">Stress response</keyword>
<evidence type="ECO:0000256" key="1">
    <source>
        <dbReference type="ARBA" id="ARBA00022723"/>
    </source>
</evidence>
<dbReference type="HAMAP" id="MF_01498">
    <property type="entry name" value="RadA_bact"/>
    <property type="match status" value="1"/>
</dbReference>
<dbReference type="PANTHER" id="PTHR32472:SF10">
    <property type="entry name" value="DNA REPAIR PROTEIN RADA-LIKE PROTEIN"/>
    <property type="match status" value="1"/>
</dbReference>
<gene>
    <name evidence="11" type="primary">radA</name>
    <name evidence="15" type="ORF">A2628_03885</name>
</gene>
<dbReference type="GO" id="GO:0005524">
    <property type="term" value="F:ATP binding"/>
    <property type="evidence" value="ECO:0007669"/>
    <property type="project" value="UniProtKB-UniRule"/>
</dbReference>
<feature type="domain" description="RecA family profile 1" evidence="14">
    <location>
        <begin position="67"/>
        <end position="223"/>
    </location>
</feature>
<feature type="region of interest" description="Lon-protease-like" evidence="11">
    <location>
        <begin position="359"/>
        <end position="448"/>
    </location>
</feature>
<name>A0A1F7YIH0_9BACT</name>
<dbReference type="InterPro" id="IPR014721">
    <property type="entry name" value="Ribsml_uS5_D2-typ_fold_subgr"/>
</dbReference>
<dbReference type="InterPro" id="IPR027417">
    <property type="entry name" value="P-loop_NTPase"/>
</dbReference>
<keyword evidence="6 13" id="KW-0862">Zinc</keyword>
<dbReference type="PROSITE" id="PS50162">
    <property type="entry name" value="RECA_2"/>
    <property type="match status" value="1"/>
</dbReference>
<dbReference type="NCBIfam" id="TIGR00416">
    <property type="entry name" value="sms"/>
    <property type="match status" value="1"/>
</dbReference>
<keyword evidence="10 11" id="KW-0234">DNA repair</keyword>
<evidence type="ECO:0000256" key="10">
    <source>
        <dbReference type="ARBA" id="ARBA00023204"/>
    </source>
</evidence>
<comment type="function">
    <text evidence="13">DNA-dependent ATPase involved in processing of recombination intermediates, plays a role in repairing DNA breaks. Stimulates the branch migration of RecA-mediated strand transfer reactions, allowing the 3' invading strand to extend heteroduplex DNA faster. Binds ssDNA in the presence of ADP but not other nucleotides, has ATPase activity that is stimulated by ssDNA and various branched DNA structures, but inhibited by SSB. Does not have RecA's homology-searching function.</text>
</comment>
<comment type="caution">
    <text evidence="15">The sequence shown here is derived from an EMBL/GenBank/DDBJ whole genome shotgun (WGS) entry which is preliminary data.</text>
</comment>
<dbReference type="InterPro" id="IPR014774">
    <property type="entry name" value="KaiC-like_dom"/>
</dbReference>
<dbReference type="InterPro" id="IPR003593">
    <property type="entry name" value="AAA+_ATPase"/>
</dbReference>
<dbReference type="InterPro" id="IPR008269">
    <property type="entry name" value="Lon_proteolytic"/>
</dbReference>
<dbReference type="SUPFAM" id="SSF54211">
    <property type="entry name" value="Ribosomal protein S5 domain 2-like"/>
    <property type="match status" value="1"/>
</dbReference>
<keyword evidence="3 11" id="KW-0227">DNA damage</keyword>
<evidence type="ECO:0000256" key="4">
    <source>
        <dbReference type="ARBA" id="ARBA00022771"/>
    </source>
</evidence>
<dbReference type="InterPro" id="IPR004504">
    <property type="entry name" value="DNA_repair_RadA"/>
</dbReference>